<gene>
    <name evidence="1" type="ORF">L596_024737</name>
</gene>
<name>A0A4V5ZYK8_STECR</name>
<dbReference type="AlphaFoldDB" id="A0A4V5ZYK8"/>
<evidence type="ECO:0000313" key="2">
    <source>
        <dbReference type="Proteomes" id="UP000298663"/>
    </source>
</evidence>
<dbReference type="Proteomes" id="UP000298663">
    <property type="component" value="Unassembled WGS sequence"/>
</dbReference>
<evidence type="ECO:0000313" key="1">
    <source>
        <dbReference type="EMBL" id="TKR64155.1"/>
    </source>
</evidence>
<keyword evidence="2" id="KW-1185">Reference proteome</keyword>
<sequence>MDQPPRTMERYAEQLQKLKEYIAVEIDESDGKRFEFMPFAFGATSCDPHADRRPGTVDLIVFYFQVFDGVIWIRHYHGIDEFESASWGALRRSLDQVLRNRPLFVFGDHRDSMDRLLAKVYHGTPYLERRSIYSVAELKKAIQQTKPVHGWTINMNWEQVAEKARVIMNDFNRVVKHHLGASSHAEDVATCCTTVTSELLAYLNKFKACLQPAPNALNFYSAYVFQRLYGYRNCNSEEDNQRFADEVARFAALENHRQETPFKRVEPVIDPRTDPAWSYQMAFPARPFLVQLAQERPQPVHSEPRWNHNAREVKDAGHLIGPPVGMNKQPKPKDGCIYNRRLPPQQRDILLSCDRLKVKDN</sequence>
<proteinExistence type="predicted"/>
<reference evidence="1 2" key="1">
    <citation type="journal article" date="2015" name="Genome Biol.">
        <title>Comparative genomics of Steinernema reveals deeply conserved gene regulatory networks.</title>
        <authorList>
            <person name="Dillman A.R."/>
            <person name="Macchietto M."/>
            <person name="Porter C.F."/>
            <person name="Rogers A."/>
            <person name="Williams B."/>
            <person name="Antoshechkin I."/>
            <person name="Lee M.M."/>
            <person name="Goodwin Z."/>
            <person name="Lu X."/>
            <person name="Lewis E.E."/>
            <person name="Goodrich-Blair H."/>
            <person name="Stock S.P."/>
            <person name="Adams B.J."/>
            <person name="Sternberg P.W."/>
            <person name="Mortazavi A."/>
        </authorList>
    </citation>
    <scope>NUCLEOTIDE SEQUENCE [LARGE SCALE GENOMIC DNA]</scope>
    <source>
        <strain evidence="1 2">ALL</strain>
    </source>
</reference>
<dbReference type="EMBL" id="AZBU02000009">
    <property type="protein sequence ID" value="TKR64155.1"/>
    <property type="molecule type" value="Genomic_DNA"/>
</dbReference>
<comment type="caution">
    <text evidence="1">The sequence shown here is derived from an EMBL/GenBank/DDBJ whole genome shotgun (WGS) entry which is preliminary data.</text>
</comment>
<reference evidence="1 2" key="2">
    <citation type="journal article" date="2019" name="G3 (Bethesda)">
        <title>Hybrid Assembly of the Genome of the Entomopathogenic Nematode Steinernema carpocapsae Identifies the X-Chromosome.</title>
        <authorList>
            <person name="Serra L."/>
            <person name="Macchietto M."/>
            <person name="Macias-Munoz A."/>
            <person name="McGill C.J."/>
            <person name="Rodriguez I.M."/>
            <person name="Rodriguez B."/>
            <person name="Murad R."/>
            <person name="Mortazavi A."/>
        </authorList>
    </citation>
    <scope>NUCLEOTIDE SEQUENCE [LARGE SCALE GENOMIC DNA]</scope>
    <source>
        <strain evidence="1 2">ALL</strain>
    </source>
</reference>
<protein>
    <submittedName>
        <fullName evidence="1">Uncharacterized protein</fullName>
    </submittedName>
</protein>
<organism evidence="1 2">
    <name type="scientific">Steinernema carpocapsae</name>
    <name type="common">Entomopathogenic nematode</name>
    <dbReference type="NCBI Taxonomy" id="34508"/>
    <lineage>
        <taxon>Eukaryota</taxon>
        <taxon>Metazoa</taxon>
        <taxon>Ecdysozoa</taxon>
        <taxon>Nematoda</taxon>
        <taxon>Chromadorea</taxon>
        <taxon>Rhabditida</taxon>
        <taxon>Tylenchina</taxon>
        <taxon>Panagrolaimomorpha</taxon>
        <taxon>Strongyloidoidea</taxon>
        <taxon>Steinernematidae</taxon>
        <taxon>Steinernema</taxon>
    </lineage>
</organism>
<accession>A0A4V5ZYK8</accession>